<protein>
    <submittedName>
        <fullName evidence="2">Uncharacterized protein</fullName>
    </submittedName>
</protein>
<organism evidence="2">
    <name type="scientific">uncultured Caudovirales phage</name>
    <dbReference type="NCBI Taxonomy" id="2100421"/>
    <lineage>
        <taxon>Viruses</taxon>
        <taxon>Duplodnaviria</taxon>
        <taxon>Heunggongvirae</taxon>
        <taxon>Uroviricota</taxon>
        <taxon>Caudoviricetes</taxon>
        <taxon>Peduoviridae</taxon>
        <taxon>Maltschvirus</taxon>
        <taxon>Maltschvirus maltsch</taxon>
    </lineage>
</organism>
<keyword evidence="1" id="KW-0472">Membrane</keyword>
<sequence>MFHAEIVNVKVCYFYLSGDLNTVLKNVKRCYNFTTMDLRMTAEIIVSILSIIGSLALGVRWMVKHYLSELRPNSGSSIKDQVNRLEQKVEIIYDILLSNSEKPSKRKK</sequence>
<evidence type="ECO:0000256" key="1">
    <source>
        <dbReference type="SAM" id="Phobius"/>
    </source>
</evidence>
<keyword evidence="1" id="KW-0812">Transmembrane</keyword>
<evidence type="ECO:0000313" key="2">
    <source>
        <dbReference type="EMBL" id="CAB4164650.1"/>
    </source>
</evidence>
<gene>
    <name evidence="2" type="ORF">UFOVP828_58</name>
</gene>
<feature type="transmembrane region" description="Helical" evidence="1">
    <location>
        <begin position="44"/>
        <end position="63"/>
    </location>
</feature>
<name>A0A6J5NYA4_9CAUD</name>
<accession>A0A6J5NYA4</accession>
<dbReference type="EMBL" id="LR796766">
    <property type="protein sequence ID" value="CAB4164650.1"/>
    <property type="molecule type" value="Genomic_DNA"/>
</dbReference>
<reference evidence="2" key="1">
    <citation type="submission" date="2020-04" db="EMBL/GenBank/DDBJ databases">
        <authorList>
            <person name="Chiriac C."/>
            <person name="Salcher M."/>
            <person name="Ghai R."/>
            <person name="Kavagutti S V."/>
        </authorList>
    </citation>
    <scope>NUCLEOTIDE SEQUENCE</scope>
</reference>
<keyword evidence="1" id="KW-1133">Transmembrane helix</keyword>
<proteinExistence type="predicted"/>